<dbReference type="InterPro" id="IPR053812">
    <property type="entry name" value="HTH_Sigma70_ECF-like"/>
</dbReference>
<keyword evidence="3" id="KW-0731">Sigma factor</keyword>
<evidence type="ECO:0000259" key="7">
    <source>
        <dbReference type="Pfam" id="PF07638"/>
    </source>
</evidence>
<comment type="similarity">
    <text evidence="1">Belongs to the sigma-70 factor family. ECF subfamily.</text>
</comment>
<dbReference type="InterPro" id="IPR013325">
    <property type="entry name" value="RNA_pol_sigma_r2"/>
</dbReference>
<dbReference type="OrthoDB" id="291381at2"/>
<feature type="domain" description="RNA polymerase sigma-70 ECF-like HTH" evidence="7">
    <location>
        <begin position="7"/>
        <end position="200"/>
    </location>
</feature>
<protein>
    <submittedName>
        <fullName evidence="8">RNA polymerase sigma factor</fullName>
    </submittedName>
</protein>
<evidence type="ECO:0000256" key="6">
    <source>
        <dbReference type="SAM" id="MobiDB-lite"/>
    </source>
</evidence>
<dbReference type="PANTHER" id="PTHR43133:SF8">
    <property type="entry name" value="RNA POLYMERASE SIGMA FACTOR HI_1459-RELATED"/>
    <property type="match status" value="1"/>
</dbReference>
<dbReference type="Gene3D" id="1.10.1740.10">
    <property type="match status" value="1"/>
</dbReference>
<dbReference type="AlphaFoldDB" id="A0A518B7Q0"/>
<keyword evidence="9" id="KW-1185">Reference proteome</keyword>
<dbReference type="KEGG" id="knv:Pan216_38650"/>
<gene>
    <name evidence="8" type="ORF">Pan216_38650</name>
</gene>
<dbReference type="RefSeq" id="WP_145260115.1">
    <property type="nucleotide sequence ID" value="NZ_CP036279.1"/>
</dbReference>
<dbReference type="GO" id="GO:0003677">
    <property type="term" value="F:DNA binding"/>
    <property type="evidence" value="ECO:0007669"/>
    <property type="project" value="UniProtKB-KW"/>
</dbReference>
<reference evidence="8 9" key="1">
    <citation type="submission" date="2019-02" db="EMBL/GenBank/DDBJ databases">
        <title>Deep-cultivation of Planctomycetes and their phenomic and genomic characterization uncovers novel biology.</title>
        <authorList>
            <person name="Wiegand S."/>
            <person name="Jogler M."/>
            <person name="Boedeker C."/>
            <person name="Pinto D."/>
            <person name="Vollmers J."/>
            <person name="Rivas-Marin E."/>
            <person name="Kohn T."/>
            <person name="Peeters S.H."/>
            <person name="Heuer A."/>
            <person name="Rast P."/>
            <person name="Oberbeckmann S."/>
            <person name="Bunk B."/>
            <person name="Jeske O."/>
            <person name="Meyerdierks A."/>
            <person name="Storesund J.E."/>
            <person name="Kallscheuer N."/>
            <person name="Luecker S."/>
            <person name="Lage O.M."/>
            <person name="Pohl T."/>
            <person name="Merkel B.J."/>
            <person name="Hornburger P."/>
            <person name="Mueller R.-W."/>
            <person name="Bruemmer F."/>
            <person name="Labrenz M."/>
            <person name="Spormann A.M."/>
            <person name="Op den Camp H."/>
            <person name="Overmann J."/>
            <person name="Amann R."/>
            <person name="Jetten M.S.M."/>
            <person name="Mascher T."/>
            <person name="Medema M.H."/>
            <person name="Devos D.P."/>
            <person name="Kaster A.-K."/>
            <person name="Ovreas L."/>
            <person name="Rohde M."/>
            <person name="Galperin M.Y."/>
            <person name="Jogler C."/>
        </authorList>
    </citation>
    <scope>NUCLEOTIDE SEQUENCE [LARGE SCALE GENOMIC DNA]</scope>
    <source>
        <strain evidence="8 9">Pan216</strain>
    </source>
</reference>
<evidence type="ECO:0000256" key="3">
    <source>
        <dbReference type="ARBA" id="ARBA00023082"/>
    </source>
</evidence>
<proteinExistence type="inferred from homology"/>
<feature type="region of interest" description="Disordered" evidence="6">
    <location>
        <begin position="95"/>
        <end position="135"/>
    </location>
</feature>
<evidence type="ECO:0000256" key="4">
    <source>
        <dbReference type="ARBA" id="ARBA00023125"/>
    </source>
</evidence>
<dbReference type="Pfam" id="PF07638">
    <property type="entry name" value="Sigma70_ECF"/>
    <property type="match status" value="1"/>
</dbReference>
<dbReference type="EMBL" id="CP036279">
    <property type="protein sequence ID" value="QDU62991.1"/>
    <property type="molecule type" value="Genomic_DNA"/>
</dbReference>
<dbReference type="GO" id="GO:0006352">
    <property type="term" value="P:DNA-templated transcription initiation"/>
    <property type="evidence" value="ECO:0007669"/>
    <property type="project" value="InterPro"/>
</dbReference>
<evidence type="ECO:0000256" key="1">
    <source>
        <dbReference type="ARBA" id="ARBA00010641"/>
    </source>
</evidence>
<feature type="compositionally biased region" description="Basic and acidic residues" evidence="6">
    <location>
        <begin position="114"/>
        <end position="128"/>
    </location>
</feature>
<dbReference type="Proteomes" id="UP000317093">
    <property type="component" value="Chromosome"/>
</dbReference>
<organism evidence="8 9">
    <name type="scientific">Kolteria novifilia</name>
    <dbReference type="NCBI Taxonomy" id="2527975"/>
    <lineage>
        <taxon>Bacteria</taxon>
        <taxon>Pseudomonadati</taxon>
        <taxon>Planctomycetota</taxon>
        <taxon>Planctomycetia</taxon>
        <taxon>Kolteriales</taxon>
        <taxon>Kolteriaceae</taxon>
        <taxon>Kolteria</taxon>
    </lineage>
</organism>
<keyword evidence="4" id="KW-0238">DNA-binding</keyword>
<accession>A0A518B7Q0</accession>
<evidence type="ECO:0000313" key="8">
    <source>
        <dbReference type="EMBL" id="QDU62991.1"/>
    </source>
</evidence>
<dbReference type="GO" id="GO:0016987">
    <property type="term" value="F:sigma factor activity"/>
    <property type="evidence" value="ECO:0007669"/>
    <property type="project" value="UniProtKB-KW"/>
</dbReference>
<evidence type="ECO:0000256" key="5">
    <source>
        <dbReference type="ARBA" id="ARBA00023163"/>
    </source>
</evidence>
<keyword evidence="5" id="KW-0804">Transcription</keyword>
<name>A0A518B7Q0_9BACT</name>
<evidence type="ECO:0000256" key="2">
    <source>
        <dbReference type="ARBA" id="ARBA00023015"/>
    </source>
</evidence>
<keyword evidence="2" id="KW-0805">Transcription regulation</keyword>
<dbReference type="InterPro" id="IPR039425">
    <property type="entry name" value="RNA_pol_sigma-70-like"/>
</dbReference>
<dbReference type="SUPFAM" id="SSF88659">
    <property type="entry name" value="Sigma3 and sigma4 domains of RNA polymerase sigma factors"/>
    <property type="match status" value="1"/>
</dbReference>
<evidence type="ECO:0000313" key="9">
    <source>
        <dbReference type="Proteomes" id="UP000317093"/>
    </source>
</evidence>
<dbReference type="SUPFAM" id="SSF88946">
    <property type="entry name" value="Sigma2 domain of RNA polymerase sigma factors"/>
    <property type="match status" value="1"/>
</dbReference>
<dbReference type="InterPro" id="IPR013324">
    <property type="entry name" value="RNA_pol_sigma_r3/r4-like"/>
</dbReference>
<dbReference type="PANTHER" id="PTHR43133">
    <property type="entry name" value="RNA POLYMERASE ECF-TYPE SIGMA FACTO"/>
    <property type="match status" value="1"/>
</dbReference>
<sequence>MLDSDNNVVDHLKNLKAGSDDAARALWERYAGRLQRLADRRLGAIPRRASDEEDVVVSAFNSFCRRAVGGKFPQLETPEDLWKLLATITARKAASHREREQARKRGGGVVRSESAFDHARPDSDRSRGIENVSDRQLPPDRRVELAEQFDTLLDRLQDPVLRRIALFKLAGYRNDEIASELDVSLSSVERKLRCIRLVWSNDFLLD</sequence>